<dbReference type="EMBL" id="JAKCXM010000074">
    <property type="protein sequence ID" value="KAJ0403807.1"/>
    <property type="molecule type" value="Genomic_DNA"/>
</dbReference>
<feature type="compositionally biased region" description="Basic and acidic residues" evidence="1">
    <location>
        <begin position="60"/>
        <end position="69"/>
    </location>
</feature>
<evidence type="ECO:0000313" key="2">
    <source>
        <dbReference type="EMBL" id="KAJ0403807.1"/>
    </source>
</evidence>
<proteinExistence type="predicted"/>
<feature type="region of interest" description="Disordered" evidence="1">
    <location>
        <begin position="1"/>
        <end position="25"/>
    </location>
</feature>
<sequence>MQDAAPRPKRRRRSSDVDDDDELDKAEKEMLQRLERRLRSVRDAKALLQQELEMVNNDAKRLEVEESKARSRTSAHKNRLSRMQDLQAKEAHRMAEVQRRKEEEAARLAKEREAAQQRQAHTIHVGVDDLDDLEAALLADESILI</sequence>
<name>A0AAD5Q7T8_PYTIN</name>
<feature type="compositionally biased region" description="Basic residues" evidence="1">
    <location>
        <begin position="70"/>
        <end position="80"/>
    </location>
</feature>
<dbReference type="Proteomes" id="UP001209570">
    <property type="component" value="Unassembled WGS sequence"/>
</dbReference>
<organism evidence="2 3">
    <name type="scientific">Pythium insidiosum</name>
    <name type="common">Pythiosis disease agent</name>
    <dbReference type="NCBI Taxonomy" id="114742"/>
    <lineage>
        <taxon>Eukaryota</taxon>
        <taxon>Sar</taxon>
        <taxon>Stramenopiles</taxon>
        <taxon>Oomycota</taxon>
        <taxon>Peronosporomycetes</taxon>
        <taxon>Pythiales</taxon>
        <taxon>Pythiaceae</taxon>
        <taxon>Pythium</taxon>
    </lineage>
</organism>
<reference evidence="2" key="1">
    <citation type="submission" date="2021-12" db="EMBL/GenBank/DDBJ databases">
        <title>Prjna785345.</title>
        <authorList>
            <person name="Rujirawat T."/>
            <person name="Krajaejun T."/>
        </authorList>
    </citation>
    <scope>NUCLEOTIDE SEQUENCE</scope>
    <source>
        <strain evidence="2">Pi057C3</strain>
    </source>
</reference>
<feature type="compositionally biased region" description="Basic and acidic residues" evidence="1">
    <location>
        <begin position="87"/>
        <end position="115"/>
    </location>
</feature>
<feature type="region of interest" description="Disordered" evidence="1">
    <location>
        <begin position="60"/>
        <end position="120"/>
    </location>
</feature>
<evidence type="ECO:0000256" key="1">
    <source>
        <dbReference type="SAM" id="MobiDB-lite"/>
    </source>
</evidence>
<accession>A0AAD5Q7T8</accession>
<protein>
    <submittedName>
        <fullName evidence="2">Uncharacterized protein</fullName>
    </submittedName>
</protein>
<evidence type="ECO:0000313" key="3">
    <source>
        <dbReference type="Proteomes" id="UP001209570"/>
    </source>
</evidence>
<gene>
    <name evidence="2" type="ORF">P43SY_003904</name>
</gene>
<dbReference type="AlphaFoldDB" id="A0AAD5Q7T8"/>
<keyword evidence="3" id="KW-1185">Reference proteome</keyword>
<comment type="caution">
    <text evidence="2">The sequence shown here is derived from an EMBL/GenBank/DDBJ whole genome shotgun (WGS) entry which is preliminary data.</text>
</comment>